<protein>
    <recommendedName>
        <fullName evidence="4">NADP-dependent oxidoreductase domain-containing protein</fullName>
    </recommendedName>
</protein>
<dbReference type="AlphaFoldDB" id="A0A8K1CQQ0"/>
<sequence length="199" mass="22162">MNFIINQGWAFYWGTSEWLASEILVACQIADRLGLICPICDQPEYNILERSKVENGFLPLYKKYGLGLTTHSPLQFGLLTGKYANGIPEDARLNADYHFGLFAASFNKKVQQVEQLRPIAKELGCTLPQLALAWAMTNPNVSTLLLGASSIKQLEENLKALNIVPKLKPDVKARIESVAPLELRVAVPDTFALTRNQFV</sequence>
<dbReference type="InterPro" id="IPR005399">
    <property type="entry name" value="K_chnl_volt-dep_bsu_KCNAB-rel"/>
</dbReference>
<dbReference type="Pfam" id="PF00248">
    <property type="entry name" value="Aldo_ket_red"/>
    <property type="match status" value="1"/>
</dbReference>
<evidence type="ECO:0000256" key="1">
    <source>
        <dbReference type="ARBA" id="ARBA00006515"/>
    </source>
</evidence>
<keyword evidence="3" id="KW-0560">Oxidoreductase</keyword>
<dbReference type="GO" id="GO:0016491">
    <property type="term" value="F:oxidoreductase activity"/>
    <property type="evidence" value="ECO:0007669"/>
    <property type="project" value="UniProtKB-KW"/>
</dbReference>
<comment type="similarity">
    <text evidence="1">Belongs to the shaker potassium channel beta subunit family.</text>
</comment>
<dbReference type="InterPro" id="IPR036812">
    <property type="entry name" value="NAD(P)_OxRdtase_dom_sf"/>
</dbReference>
<feature type="domain" description="NADP-dependent oxidoreductase" evidence="4">
    <location>
        <begin position="7"/>
        <end position="178"/>
    </location>
</feature>
<gene>
    <name evidence="5" type="ORF">Poli38472_007541</name>
</gene>
<dbReference type="OrthoDB" id="2310150at2759"/>
<comment type="caution">
    <text evidence="5">The sequence shown here is derived from an EMBL/GenBank/DDBJ whole genome shotgun (WGS) entry which is preliminary data.</text>
</comment>
<dbReference type="PANTHER" id="PTHR43150:SF2">
    <property type="entry name" value="HYPERKINETIC, ISOFORM M"/>
    <property type="match status" value="1"/>
</dbReference>
<dbReference type="SUPFAM" id="SSF51430">
    <property type="entry name" value="NAD(P)-linked oxidoreductase"/>
    <property type="match status" value="1"/>
</dbReference>
<dbReference type="Proteomes" id="UP000794436">
    <property type="component" value="Unassembled WGS sequence"/>
</dbReference>
<evidence type="ECO:0000313" key="6">
    <source>
        <dbReference type="Proteomes" id="UP000794436"/>
    </source>
</evidence>
<evidence type="ECO:0000256" key="3">
    <source>
        <dbReference type="ARBA" id="ARBA00023002"/>
    </source>
</evidence>
<keyword evidence="6" id="KW-1185">Reference proteome</keyword>
<evidence type="ECO:0000256" key="2">
    <source>
        <dbReference type="ARBA" id="ARBA00022857"/>
    </source>
</evidence>
<name>A0A8K1CQQ0_PYTOL</name>
<organism evidence="5 6">
    <name type="scientific">Pythium oligandrum</name>
    <name type="common">Mycoparasitic fungus</name>
    <dbReference type="NCBI Taxonomy" id="41045"/>
    <lineage>
        <taxon>Eukaryota</taxon>
        <taxon>Sar</taxon>
        <taxon>Stramenopiles</taxon>
        <taxon>Oomycota</taxon>
        <taxon>Peronosporomycetes</taxon>
        <taxon>Pythiales</taxon>
        <taxon>Pythiaceae</taxon>
        <taxon>Pythium</taxon>
    </lineage>
</organism>
<evidence type="ECO:0000259" key="4">
    <source>
        <dbReference type="Pfam" id="PF00248"/>
    </source>
</evidence>
<evidence type="ECO:0000313" key="5">
    <source>
        <dbReference type="EMBL" id="TMW67869.1"/>
    </source>
</evidence>
<keyword evidence="2" id="KW-0521">NADP</keyword>
<reference evidence="5" key="1">
    <citation type="submission" date="2019-03" db="EMBL/GenBank/DDBJ databases">
        <title>Long read genome sequence of the mycoparasitic Pythium oligandrum ATCC 38472 isolated from sugarbeet rhizosphere.</title>
        <authorList>
            <person name="Gaulin E."/>
        </authorList>
    </citation>
    <scope>NUCLEOTIDE SEQUENCE</scope>
    <source>
        <strain evidence="5">ATCC 38472_TT</strain>
    </source>
</reference>
<proteinExistence type="inferred from homology"/>
<dbReference type="EMBL" id="SPLM01000003">
    <property type="protein sequence ID" value="TMW67869.1"/>
    <property type="molecule type" value="Genomic_DNA"/>
</dbReference>
<dbReference type="Gene3D" id="3.20.20.100">
    <property type="entry name" value="NADP-dependent oxidoreductase domain"/>
    <property type="match status" value="1"/>
</dbReference>
<dbReference type="PANTHER" id="PTHR43150">
    <property type="entry name" value="HYPERKINETIC, ISOFORM M"/>
    <property type="match status" value="1"/>
</dbReference>
<dbReference type="InterPro" id="IPR023210">
    <property type="entry name" value="NADP_OxRdtase_dom"/>
</dbReference>
<dbReference type="PRINTS" id="PR01577">
    <property type="entry name" value="KCNABCHANNEL"/>
</dbReference>
<accession>A0A8K1CQQ0</accession>